<dbReference type="GO" id="GO:0005737">
    <property type="term" value="C:cytoplasm"/>
    <property type="evidence" value="ECO:0007669"/>
    <property type="project" value="TreeGrafter"/>
</dbReference>
<keyword evidence="3" id="KW-0274">FAD</keyword>
<dbReference type="GO" id="GO:0047545">
    <property type="term" value="F:(S)-2-hydroxyglutarate dehydrogenase activity"/>
    <property type="evidence" value="ECO:0007669"/>
    <property type="project" value="TreeGrafter"/>
</dbReference>
<organism evidence="7">
    <name type="scientific">marine metagenome</name>
    <dbReference type="NCBI Taxonomy" id="408172"/>
    <lineage>
        <taxon>unclassified sequences</taxon>
        <taxon>metagenomes</taxon>
        <taxon>ecological metagenomes</taxon>
    </lineage>
</organism>
<evidence type="ECO:0000313" key="7">
    <source>
        <dbReference type="EMBL" id="SVB18940.1"/>
    </source>
</evidence>
<dbReference type="PANTHER" id="PTHR43104:SF2">
    <property type="entry name" value="L-2-HYDROXYGLUTARATE DEHYDROGENASE, MITOCHONDRIAL"/>
    <property type="match status" value="1"/>
</dbReference>
<comment type="similarity">
    <text evidence="5">Belongs to the L2HGDH family.</text>
</comment>
<dbReference type="InterPro" id="IPR006076">
    <property type="entry name" value="FAD-dep_OxRdtase"/>
</dbReference>
<protein>
    <recommendedName>
        <fullName evidence="6">FAD dependent oxidoreductase domain-containing protein</fullName>
    </recommendedName>
</protein>
<dbReference type="NCBIfam" id="NF008726">
    <property type="entry name" value="PRK11728.1"/>
    <property type="match status" value="1"/>
</dbReference>
<feature type="domain" description="FAD dependent oxidoreductase" evidence="6">
    <location>
        <begin position="13"/>
        <end position="403"/>
    </location>
</feature>
<dbReference type="Pfam" id="PF01266">
    <property type="entry name" value="DAO"/>
    <property type="match status" value="1"/>
</dbReference>
<evidence type="ECO:0000256" key="1">
    <source>
        <dbReference type="ARBA" id="ARBA00001974"/>
    </source>
</evidence>
<evidence type="ECO:0000259" key="6">
    <source>
        <dbReference type="Pfam" id="PF01266"/>
    </source>
</evidence>
<evidence type="ECO:0000256" key="2">
    <source>
        <dbReference type="ARBA" id="ARBA00022630"/>
    </source>
</evidence>
<proteinExistence type="inferred from homology"/>
<dbReference type="Gene3D" id="3.30.9.10">
    <property type="entry name" value="D-Amino Acid Oxidase, subunit A, domain 2"/>
    <property type="match status" value="1"/>
</dbReference>
<sequence length="423" mass="46285">MTAKKLSSSPATDFLVVGGGIVGLTIAREIALRRLGRVTVLEKEGGVGYHSSGRNSGVLHAGIYYGSDTLKARVCSQGSRMMQAYAEERNIPVRRSGKVIVATSSATVPQIDALLQRARANGIRAERISPEELLRIEPYAATRSYALHSPDTAVIDSRPVLRELEEELKRLGVTVRLDSQVVSVAVNRQVVSTNQKELSYGFLINAAGLHADRIAHQMGSGLRYDILPFKGLYRRLLEPASRRFRGSIYPAPDPSLPFLGVHITTGVYGEVLVGPTAIPAFGRENYRWVEGVHATEAIRMLRTLAVMLGHNRQGLRRLVLEEARRYRKGAFVRAVRKLAPSVSASDIGPITKVGLRAQLVDRHSMSLVMDFVLEEGPASLHVLNAISPAFTSSFALAQMIVDRIQKKRLTRSIDRASSTGPPP</sequence>
<dbReference type="EMBL" id="UINC01031997">
    <property type="protein sequence ID" value="SVB18940.1"/>
    <property type="molecule type" value="Genomic_DNA"/>
</dbReference>
<dbReference type="PANTHER" id="PTHR43104">
    <property type="entry name" value="L-2-HYDROXYGLUTARATE DEHYDROGENASE, MITOCHONDRIAL"/>
    <property type="match status" value="1"/>
</dbReference>
<name>A0A382BYP7_9ZZZZ</name>
<dbReference type="InterPro" id="IPR036188">
    <property type="entry name" value="FAD/NAD-bd_sf"/>
</dbReference>
<accession>A0A382BYP7</accession>
<keyword evidence="2" id="KW-0285">Flavoprotein</keyword>
<evidence type="ECO:0000256" key="5">
    <source>
        <dbReference type="ARBA" id="ARBA00037941"/>
    </source>
</evidence>
<evidence type="ECO:0000256" key="3">
    <source>
        <dbReference type="ARBA" id="ARBA00022827"/>
    </source>
</evidence>
<comment type="cofactor">
    <cofactor evidence="1">
        <name>FAD</name>
        <dbReference type="ChEBI" id="CHEBI:57692"/>
    </cofactor>
</comment>
<dbReference type="Gene3D" id="3.50.50.60">
    <property type="entry name" value="FAD/NAD(P)-binding domain"/>
    <property type="match status" value="1"/>
</dbReference>
<keyword evidence="4" id="KW-0560">Oxidoreductase</keyword>
<evidence type="ECO:0000256" key="4">
    <source>
        <dbReference type="ARBA" id="ARBA00023002"/>
    </source>
</evidence>
<reference evidence="7" key="1">
    <citation type="submission" date="2018-05" db="EMBL/GenBank/DDBJ databases">
        <authorList>
            <person name="Lanie J.A."/>
            <person name="Ng W.-L."/>
            <person name="Kazmierczak K.M."/>
            <person name="Andrzejewski T.M."/>
            <person name="Davidsen T.M."/>
            <person name="Wayne K.J."/>
            <person name="Tettelin H."/>
            <person name="Glass J.I."/>
            <person name="Rusch D."/>
            <person name="Podicherti R."/>
            <person name="Tsui H.-C.T."/>
            <person name="Winkler M.E."/>
        </authorList>
    </citation>
    <scope>NUCLEOTIDE SEQUENCE</scope>
</reference>
<dbReference type="AlphaFoldDB" id="A0A382BYP7"/>
<dbReference type="SUPFAM" id="SSF51905">
    <property type="entry name" value="FAD/NAD(P)-binding domain"/>
    <property type="match status" value="1"/>
</dbReference>
<gene>
    <name evidence="7" type="ORF">METZ01_LOCUS171794</name>
</gene>